<feature type="non-terminal residue" evidence="1">
    <location>
        <position position="98"/>
    </location>
</feature>
<name>A0ABD2B8X4_VESMC</name>
<protein>
    <submittedName>
        <fullName evidence="1">Uncharacterized protein</fullName>
    </submittedName>
</protein>
<accession>A0ABD2B8X4</accession>
<evidence type="ECO:0000313" key="2">
    <source>
        <dbReference type="Proteomes" id="UP001607303"/>
    </source>
</evidence>
<organism evidence="1 2">
    <name type="scientific">Vespula maculifrons</name>
    <name type="common">Eastern yellow jacket</name>
    <name type="synonym">Wasp</name>
    <dbReference type="NCBI Taxonomy" id="7453"/>
    <lineage>
        <taxon>Eukaryota</taxon>
        <taxon>Metazoa</taxon>
        <taxon>Ecdysozoa</taxon>
        <taxon>Arthropoda</taxon>
        <taxon>Hexapoda</taxon>
        <taxon>Insecta</taxon>
        <taxon>Pterygota</taxon>
        <taxon>Neoptera</taxon>
        <taxon>Endopterygota</taxon>
        <taxon>Hymenoptera</taxon>
        <taxon>Apocrita</taxon>
        <taxon>Aculeata</taxon>
        <taxon>Vespoidea</taxon>
        <taxon>Vespidae</taxon>
        <taxon>Vespinae</taxon>
        <taxon>Vespula</taxon>
    </lineage>
</organism>
<proteinExistence type="predicted"/>
<reference evidence="1 2" key="1">
    <citation type="journal article" date="2024" name="Ann. Entomol. Soc. Am.">
        <title>Genomic analyses of the southern and eastern yellowjacket wasps (Hymenoptera: Vespidae) reveal evolutionary signatures of social life.</title>
        <authorList>
            <person name="Catto M.A."/>
            <person name="Caine P.B."/>
            <person name="Orr S.E."/>
            <person name="Hunt B.G."/>
            <person name="Goodisman M.A.D."/>
        </authorList>
    </citation>
    <scope>NUCLEOTIDE SEQUENCE [LARGE SCALE GENOMIC DNA]</scope>
    <source>
        <strain evidence="1">232</strain>
        <tissue evidence="1">Head and thorax</tissue>
    </source>
</reference>
<keyword evidence="2" id="KW-1185">Reference proteome</keyword>
<dbReference type="AlphaFoldDB" id="A0ABD2B8X4"/>
<gene>
    <name evidence="1" type="ORF">V1477_016633</name>
</gene>
<sequence length="98" mass="11309">MKNRSLSIKTFANDENAICPKATNIIERNYYDDDLIMDTHIFDDAIRIRDRILDIASKDGFVLRQWASNEKSLISDFVNYLANTCICLNLEEITFTLG</sequence>
<evidence type="ECO:0000313" key="1">
    <source>
        <dbReference type="EMBL" id="KAL2729152.1"/>
    </source>
</evidence>
<dbReference type="EMBL" id="JAYRBN010000098">
    <property type="protein sequence ID" value="KAL2729152.1"/>
    <property type="molecule type" value="Genomic_DNA"/>
</dbReference>
<dbReference type="Proteomes" id="UP001607303">
    <property type="component" value="Unassembled WGS sequence"/>
</dbReference>
<comment type="caution">
    <text evidence="1">The sequence shown here is derived from an EMBL/GenBank/DDBJ whole genome shotgun (WGS) entry which is preliminary data.</text>
</comment>